<dbReference type="Gene3D" id="1.10.357.140">
    <property type="entry name" value="UbiA prenyltransferase"/>
    <property type="match status" value="1"/>
</dbReference>
<comment type="similarity">
    <text evidence="4">Belongs to the UbiA prenyltransferase family.</text>
</comment>
<dbReference type="InterPro" id="IPR000537">
    <property type="entry name" value="UbiA_prenyltransferase"/>
</dbReference>
<evidence type="ECO:0000256" key="1">
    <source>
        <dbReference type="ARBA" id="ARBA00001946"/>
    </source>
</evidence>
<accession>A0A183HDZ8</accession>
<feature type="transmembrane region" description="Helical" evidence="9">
    <location>
        <begin position="199"/>
        <end position="221"/>
    </location>
</feature>
<keyword evidence="5" id="KW-0808">Transferase</keyword>
<feature type="transmembrane region" description="Helical" evidence="9">
    <location>
        <begin position="131"/>
        <end position="150"/>
    </location>
</feature>
<keyword evidence="8 9" id="KW-0472">Membrane</keyword>
<reference evidence="12" key="1">
    <citation type="submission" date="2016-06" db="UniProtKB">
        <authorList>
            <consortium name="WormBaseParasite"/>
        </authorList>
    </citation>
    <scope>IDENTIFICATION</scope>
</reference>
<feature type="transmembrane region" description="Helical" evidence="9">
    <location>
        <begin position="63"/>
        <end position="83"/>
    </location>
</feature>
<evidence type="ECO:0000256" key="2">
    <source>
        <dbReference type="ARBA" id="ARBA00004141"/>
    </source>
</evidence>
<evidence type="ECO:0000256" key="5">
    <source>
        <dbReference type="ARBA" id="ARBA00022679"/>
    </source>
</evidence>
<comment type="pathway">
    <text evidence="3">Secondary metabolite biosynthesis.</text>
</comment>
<comment type="cofactor">
    <cofactor evidence="1">
        <name>Mg(2+)</name>
        <dbReference type="ChEBI" id="CHEBI:18420"/>
    </cofactor>
</comment>
<evidence type="ECO:0000256" key="7">
    <source>
        <dbReference type="ARBA" id="ARBA00022989"/>
    </source>
</evidence>
<evidence type="ECO:0000256" key="9">
    <source>
        <dbReference type="SAM" id="Phobius"/>
    </source>
</evidence>
<dbReference type="AlphaFoldDB" id="A0A183HDZ8"/>
<keyword evidence="11" id="KW-1185">Reference proteome</keyword>
<evidence type="ECO:0000313" key="11">
    <source>
        <dbReference type="Proteomes" id="UP000267606"/>
    </source>
</evidence>
<feature type="transmembrane region" description="Helical" evidence="9">
    <location>
        <begin position="89"/>
        <end position="110"/>
    </location>
</feature>
<dbReference type="Pfam" id="PF01040">
    <property type="entry name" value="UbiA"/>
    <property type="match status" value="1"/>
</dbReference>
<reference evidence="10 11" key="2">
    <citation type="submission" date="2018-11" db="EMBL/GenBank/DDBJ databases">
        <authorList>
            <consortium name="Pathogen Informatics"/>
        </authorList>
    </citation>
    <scope>NUCLEOTIDE SEQUENCE [LARGE SCALE GENOMIC DNA]</scope>
</reference>
<dbReference type="CDD" id="cd13959">
    <property type="entry name" value="PT_UbiA_COQ2"/>
    <property type="match status" value="1"/>
</dbReference>
<evidence type="ECO:0000313" key="12">
    <source>
        <dbReference type="WBParaSite" id="OFLC_0000570901-mRNA-1"/>
    </source>
</evidence>
<gene>
    <name evidence="10" type="ORF">OFLC_LOCUS5708</name>
</gene>
<keyword evidence="6 9" id="KW-0812">Transmembrane</keyword>
<sequence>MNILSSQCIRQLFLLRKGSMLIATKLPFIKAQRALSGTVLVQAFPKRIQPYLRLMRVDKPTGFWLLYWPCTWSIALATPPGSLPDLKMLALFGAGSILMRSAGCIVNDIFDKNYDRMVERTQSRPLASGELTDRQAIGLLALLLSGSLSILLQFSWFRYLFVAVGASSLSLVVVYPLAKRYTYWPQLILGILNRLTSNWGVFIAWCHLCPNTLLTVIPLYIATVFYTVTYDTIYSQQVLYLTLSRSTAEQTSLH</sequence>
<dbReference type="InterPro" id="IPR044878">
    <property type="entry name" value="UbiA_sf"/>
</dbReference>
<dbReference type="FunFam" id="1.10.357.140:FF:000008">
    <property type="entry name" value="4-hydroxybenzoate octaprenyltransferase"/>
    <property type="match status" value="1"/>
</dbReference>
<organism evidence="12">
    <name type="scientific">Onchocerca flexuosa</name>
    <dbReference type="NCBI Taxonomy" id="387005"/>
    <lineage>
        <taxon>Eukaryota</taxon>
        <taxon>Metazoa</taxon>
        <taxon>Ecdysozoa</taxon>
        <taxon>Nematoda</taxon>
        <taxon>Chromadorea</taxon>
        <taxon>Rhabditida</taxon>
        <taxon>Spirurina</taxon>
        <taxon>Spiruromorpha</taxon>
        <taxon>Filarioidea</taxon>
        <taxon>Onchocercidae</taxon>
        <taxon>Onchocerca</taxon>
    </lineage>
</organism>
<comment type="subcellular location">
    <subcellularLocation>
        <location evidence="2">Membrane</location>
        <topology evidence="2">Multi-pass membrane protein</topology>
    </subcellularLocation>
</comment>
<evidence type="ECO:0000256" key="6">
    <source>
        <dbReference type="ARBA" id="ARBA00022692"/>
    </source>
</evidence>
<dbReference type="WBParaSite" id="OFLC_0000570901-mRNA-1">
    <property type="protein sequence ID" value="OFLC_0000570901-mRNA-1"/>
    <property type="gene ID" value="OFLC_0000570901"/>
</dbReference>
<protein>
    <submittedName>
        <fullName evidence="12">4-hydroxybenzoate polyprenyltransferase, mitochondrial</fullName>
    </submittedName>
</protein>
<evidence type="ECO:0000313" key="10">
    <source>
        <dbReference type="EMBL" id="VDO44053.1"/>
    </source>
</evidence>
<dbReference type="EMBL" id="UZAJ01005053">
    <property type="protein sequence ID" value="VDO44053.1"/>
    <property type="molecule type" value="Genomic_DNA"/>
</dbReference>
<dbReference type="PROSITE" id="PS00943">
    <property type="entry name" value="UBIA"/>
    <property type="match status" value="1"/>
</dbReference>
<dbReference type="GO" id="GO:0005743">
    <property type="term" value="C:mitochondrial inner membrane"/>
    <property type="evidence" value="ECO:0007669"/>
    <property type="project" value="TreeGrafter"/>
</dbReference>
<dbReference type="STRING" id="387005.A0A183HDZ8"/>
<name>A0A183HDZ8_9BILA</name>
<dbReference type="GO" id="GO:0016765">
    <property type="term" value="F:transferase activity, transferring alkyl or aryl (other than methyl) groups"/>
    <property type="evidence" value="ECO:0007669"/>
    <property type="project" value="InterPro"/>
</dbReference>
<dbReference type="Proteomes" id="UP000267606">
    <property type="component" value="Unassembled WGS sequence"/>
</dbReference>
<feature type="transmembrane region" description="Helical" evidence="9">
    <location>
        <begin position="156"/>
        <end position="178"/>
    </location>
</feature>
<evidence type="ECO:0000256" key="3">
    <source>
        <dbReference type="ARBA" id="ARBA00005179"/>
    </source>
</evidence>
<dbReference type="PANTHER" id="PTHR11048">
    <property type="entry name" value="PRENYLTRANSFERASES"/>
    <property type="match status" value="1"/>
</dbReference>
<dbReference type="InterPro" id="IPR030470">
    <property type="entry name" value="UbiA_prenylTrfase_CS"/>
</dbReference>
<dbReference type="InterPro" id="IPR039653">
    <property type="entry name" value="Prenyltransferase"/>
</dbReference>
<dbReference type="GO" id="GO:0006744">
    <property type="term" value="P:ubiquinone biosynthetic process"/>
    <property type="evidence" value="ECO:0007669"/>
    <property type="project" value="TreeGrafter"/>
</dbReference>
<evidence type="ECO:0000256" key="4">
    <source>
        <dbReference type="ARBA" id="ARBA00005985"/>
    </source>
</evidence>
<keyword evidence="7 9" id="KW-1133">Transmembrane helix</keyword>
<evidence type="ECO:0000256" key="8">
    <source>
        <dbReference type="ARBA" id="ARBA00023136"/>
    </source>
</evidence>
<proteinExistence type="inferred from homology"/>
<dbReference type="PANTHER" id="PTHR11048:SF28">
    <property type="entry name" value="4-HYDROXYBENZOATE POLYPRENYLTRANSFERASE, MITOCHONDRIAL"/>
    <property type="match status" value="1"/>
</dbReference>